<feature type="binding site" evidence="14">
    <location>
        <position position="213"/>
    </location>
    <ligand>
        <name>Mg(2+)</name>
        <dbReference type="ChEBI" id="CHEBI:18420"/>
    </ligand>
</feature>
<feature type="binding site" evidence="13">
    <location>
        <position position="94"/>
    </location>
    <ligand>
        <name>ATP</name>
        <dbReference type="ChEBI" id="CHEBI:30616"/>
    </ligand>
</feature>
<evidence type="ECO:0000313" key="19">
    <source>
        <dbReference type="EMBL" id="CAG8548436.1"/>
    </source>
</evidence>
<keyword evidence="7 14" id="KW-0460">Magnesium</keyword>
<comment type="subcellular location">
    <subcellularLocation>
        <location evidence="1 15">Membrane</location>
        <topology evidence="1 15">Multi-pass membrane protein</topology>
    </subcellularLocation>
</comment>
<dbReference type="GO" id="GO:0005524">
    <property type="term" value="F:ATP binding"/>
    <property type="evidence" value="ECO:0007669"/>
    <property type="project" value="UniProtKB-UniRule"/>
</dbReference>
<evidence type="ECO:0000313" key="20">
    <source>
        <dbReference type="Proteomes" id="UP000789342"/>
    </source>
</evidence>
<keyword evidence="6 13" id="KW-0067">ATP-binding</keyword>
<evidence type="ECO:0000256" key="1">
    <source>
        <dbReference type="ARBA" id="ARBA00004141"/>
    </source>
</evidence>
<evidence type="ECO:0000256" key="10">
    <source>
        <dbReference type="ARBA" id="ARBA00023136"/>
    </source>
</evidence>
<dbReference type="GO" id="GO:0005802">
    <property type="term" value="C:trans-Golgi network"/>
    <property type="evidence" value="ECO:0007669"/>
    <property type="project" value="TreeGrafter"/>
</dbReference>
<dbReference type="OrthoDB" id="377733at2759"/>
<feature type="compositionally biased region" description="Basic and acidic residues" evidence="17">
    <location>
        <begin position="533"/>
        <end position="556"/>
    </location>
</feature>
<feature type="binding site" evidence="13">
    <location>
        <position position="182"/>
    </location>
    <ligand>
        <name>ATP</name>
        <dbReference type="ChEBI" id="CHEBI:30616"/>
    </ligand>
</feature>
<dbReference type="GO" id="GO:0032456">
    <property type="term" value="P:endocytic recycling"/>
    <property type="evidence" value="ECO:0007669"/>
    <property type="project" value="TreeGrafter"/>
</dbReference>
<feature type="binding site" evidence="13">
    <location>
        <position position="95"/>
    </location>
    <ligand>
        <name>ATP</name>
        <dbReference type="ChEBI" id="CHEBI:30616"/>
    </ligand>
</feature>
<accession>A0A9N9B221</accession>
<dbReference type="InterPro" id="IPR036412">
    <property type="entry name" value="HAD-like_sf"/>
</dbReference>
<dbReference type="GO" id="GO:0005886">
    <property type="term" value="C:plasma membrane"/>
    <property type="evidence" value="ECO:0007669"/>
    <property type="project" value="TreeGrafter"/>
</dbReference>
<evidence type="ECO:0000256" key="14">
    <source>
        <dbReference type="PIRSR" id="PIRSR606539-3"/>
    </source>
</evidence>
<feature type="region of interest" description="Disordered" evidence="17">
    <location>
        <begin position="528"/>
        <end position="613"/>
    </location>
</feature>
<dbReference type="NCBIfam" id="TIGR01494">
    <property type="entry name" value="ATPase_P-type"/>
    <property type="match status" value="2"/>
</dbReference>
<feature type="transmembrane region" description="Helical" evidence="15">
    <location>
        <begin position="463"/>
        <end position="481"/>
    </location>
</feature>
<evidence type="ECO:0000259" key="18">
    <source>
        <dbReference type="Pfam" id="PF16212"/>
    </source>
</evidence>
<keyword evidence="4 14" id="KW-0479">Metal-binding</keyword>
<keyword evidence="16" id="KW-0175">Coiled coil</keyword>
<feature type="binding site" evidence="13">
    <location>
        <position position="14"/>
    </location>
    <ligand>
        <name>ATP</name>
        <dbReference type="ChEBI" id="CHEBI:30616"/>
    </ligand>
</feature>
<dbReference type="InterPro" id="IPR023214">
    <property type="entry name" value="HAD_sf"/>
</dbReference>
<comment type="catalytic activity">
    <reaction evidence="12">
        <text>a 1,2-diacyl-sn-glycero-3-phosphoethanolamine(out) + ATP + H2O = a 1,2-diacyl-sn-glycero-3-phosphoethanolamine(in) + ADP + phosphate + H(+)</text>
        <dbReference type="Rhea" id="RHEA:66132"/>
        <dbReference type="ChEBI" id="CHEBI:15377"/>
        <dbReference type="ChEBI" id="CHEBI:15378"/>
        <dbReference type="ChEBI" id="CHEBI:30616"/>
        <dbReference type="ChEBI" id="CHEBI:43474"/>
        <dbReference type="ChEBI" id="CHEBI:64612"/>
        <dbReference type="ChEBI" id="CHEBI:456216"/>
    </reaction>
    <physiologicalReaction direction="left-to-right" evidence="12">
        <dbReference type="Rhea" id="RHEA:66133"/>
    </physiologicalReaction>
</comment>
<dbReference type="Pfam" id="PF00702">
    <property type="entry name" value="Hydrolase"/>
    <property type="match status" value="1"/>
</dbReference>
<feature type="transmembrane region" description="Helical" evidence="15">
    <location>
        <begin position="299"/>
        <end position="319"/>
    </location>
</feature>
<dbReference type="PANTHER" id="PTHR24092">
    <property type="entry name" value="PROBABLE PHOSPHOLIPID-TRANSPORTING ATPASE"/>
    <property type="match status" value="1"/>
</dbReference>
<feature type="binding site" evidence="13">
    <location>
        <position position="212"/>
    </location>
    <ligand>
        <name>ATP</name>
        <dbReference type="ChEBI" id="CHEBI:30616"/>
    </ligand>
</feature>
<proteinExistence type="inferred from homology"/>
<evidence type="ECO:0000256" key="7">
    <source>
        <dbReference type="ARBA" id="ARBA00022842"/>
    </source>
</evidence>
<dbReference type="GO" id="GO:0016887">
    <property type="term" value="F:ATP hydrolysis activity"/>
    <property type="evidence" value="ECO:0007669"/>
    <property type="project" value="InterPro"/>
</dbReference>
<evidence type="ECO:0000256" key="4">
    <source>
        <dbReference type="ARBA" id="ARBA00022723"/>
    </source>
</evidence>
<feature type="compositionally biased region" description="Polar residues" evidence="17">
    <location>
        <begin position="604"/>
        <end position="613"/>
    </location>
</feature>
<keyword evidence="3 15" id="KW-0812">Transmembrane</keyword>
<keyword evidence="20" id="KW-1185">Reference proteome</keyword>
<gene>
    <name evidence="19" type="ORF">AMORRO_LOCUS5457</name>
</gene>
<feature type="compositionally biased region" description="Polar residues" evidence="17">
    <location>
        <begin position="558"/>
        <end position="584"/>
    </location>
</feature>
<dbReference type="EC" id="7.6.2.1" evidence="15"/>
<dbReference type="PANTHER" id="PTHR24092:SF174">
    <property type="entry name" value="PHOSPHOLIPID-TRANSPORTING ATPASE DNF3-RELATED"/>
    <property type="match status" value="1"/>
</dbReference>
<dbReference type="AlphaFoldDB" id="A0A9N9B221"/>
<dbReference type="GO" id="GO:0140326">
    <property type="term" value="F:ATPase-coupled intramembrane lipid transporter activity"/>
    <property type="evidence" value="ECO:0007669"/>
    <property type="project" value="UniProtKB-EC"/>
</dbReference>
<feature type="binding site" evidence="13">
    <location>
        <position position="188"/>
    </location>
    <ligand>
        <name>ATP</name>
        <dbReference type="ChEBI" id="CHEBI:30616"/>
    </ligand>
</feature>
<evidence type="ECO:0000256" key="15">
    <source>
        <dbReference type="RuleBase" id="RU362033"/>
    </source>
</evidence>
<dbReference type="InterPro" id="IPR032630">
    <property type="entry name" value="P_typ_ATPase_c"/>
</dbReference>
<evidence type="ECO:0000256" key="17">
    <source>
        <dbReference type="SAM" id="MobiDB-lite"/>
    </source>
</evidence>
<dbReference type="GO" id="GO:0006892">
    <property type="term" value="P:post-Golgi vesicle-mediated transport"/>
    <property type="evidence" value="ECO:0007669"/>
    <property type="project" value="TreeGrafter"/>
</dbReference>
<dbReference type="InterPro" id="IPR006539">
    <property type="entry name" value="P-type_ATPase_IV"/>
</dbReference>
<dbReference type="EMBL" id="CAJVPV010003303">
    <property type="protein sequence ID" value="CAG8548436.1"/>
    <property type="molecule type" value="Genomic_DNA"/>
</dbReference>
<dbReference type="SUPFAM" id="SSF81665">
    <property type="entry name" value="Calcium ATPase, transmembrane domain M"/>
    <property type="match status" value="1"/>
</dbReference>
<feature type="binding site" evidence="14">
    <location>
        <position position="209"/>
    </location>
    <ligand>
        <name>Mg(2+)</name>
        <dbReference type="ChEBI" id="CHEBI:18420"/>
    </ligand>
</feature>
<dbReference type="PRINTS" id="PR00119">
    <property type="entry name" value="CATATPASE"/>
</dbReference>
<evidence type="ECO:0000256" key="2">
    <source>
        <dbReference type="ARBA" id="ARBA00008109"/>
    </source>
</evidence>
<feature type="transmembrane region" description="Helical" evidence="15">
    <location>
        <begin position="420"/>
        <end position="443"/>
    </location>
</feature>
<comment type="caution">
    <text evidence="19">The sequence shown here is derived from an EMBL/GenBank/DDBJ whole genome shotgun (WGS) entry which is preliminary data.</text>
</comment>
<dbReference type="Proteomes" id="UP000789342">
    <property type="component" value="Unassembled WGS sequence"/>
</dbReference>
<feature type="transmembrane region" description="Helical" evidence="15">
    <location>
        <begin position="266"/>
        <end position="287"/>
    </location>
</feature>
<evidence type="ECO:0000256" key="5">
    <source>
        <dbReference type="ARBA" id="ARBA00022741"/>
    </source>
</evidence>
<evidence type="ECO:0000256" key="6">
    <source>
        <dbReference type="ARBA" id="ARBA00022840"/>
    </source>
</evidence>
<evidence type="ECO:0000256" key="11">
    <source>
        <dbReference type="ARBA" id="ARBA00034036"/>
    </source>
</evidence>
<reference evidence="19" key="1">
    <citation type="submission" date="2021-06" db="EMBL/GenBank/DDBJ databases">
        <authorList>
            <person name="Kallberg Y."/>
            <person name="Tangrot J."/>
            <person name="Rosling A."/>
        </authorList>
    </citation>
    <scope>NUCLEOTIDE SEQUENCE</scope>
    <source>
        <strain evidence="19">CL551</strain>
    </source>
</reference>
<comment type="catalytic activity">
    <reaction evidence="11 15">
        <text>ATP + H2O + phospholipidSide 1 = ADP + phosphate + phospholipidSide 2.</text>
        <dbReference type="EC" id="7.6.2.1"/>
    </reaction>
</comment>
<feature type="binding site" evidence="13">
    <location>
        <position position="213"/>
    </location>
    <ligand>
        <name>ATP</name>
        <dbReference type="ChEBI" id="CHEBI:30616"/>
    </ligand>
</feature>
<feature type="coiled-coil region" evidence="16">
    <location>
        <begin position="496"/>
        <end position="523"/>
    </location>
</feature>
<dbReference type="FunFam" id="3.40.50.1000:FF:000172">
    <property type="entry name" value="Phospholipid-transporting ATPase"/>
    <property type="match status" value="1"/>
</dbReference>
<name>A0A9N9B221_9GLOM</name>
<keyword evidence="9 15" id="KW-1133">Transmembrane helix</keyword>
<feature type="domain" description="P-type ATPase C-terminal" evidence="18">
    <location>
        <begin position="235"/>
        <end position="491"/>
    </location>
</feature>
<dbReference type="InterPro" id="IPR023298">
    <property type="entry name" value="ATPase_P-typ_TM_dom_sf"/>
</dbReference>
<feature type="binding site" evidence="13">
    <location>
        <position position="96"/>
    </location>
    <ligand>
        <name>ATP</name>
        <dbReference type="ChEBI" id="CHEBI:30616"/>
    </ligand>
</feature>
<sequence length="613" mass="69379">TMFHIQEFATEGLRTLLYAHRFLSEDEYNTWNKHFQEASTAIEDRKKKLEQVAEMIERDLEITGATAIEDKLQEGVPETIDKLRRADIKIWMLTGDKRETAINIGYSCSLIKNFSKTLIIDSTIPDLNLKLKKAKEQIGDGKAKHTVAVVDGATLMVIEKDVELMETFIELGILCDAVICCRVSPAQKALVVRNIREKLNNTVTLAIGDGANDIAMIQEAHVGIGITGREGLQAARSSDYSIAQFRFLTSLLFVHGRWSYVRVSKFVLGTFYKCMCFYLTQGIFQLFTGFSGTSLYEAWTLSLYNTLFSSLPVIVIGMLEKDLKRETLIGVPELYQFGQRNEAFNLKLFFSWMSAGLFHAVVIVFTPALLHGIFFSNELHALGTPQLYELGLVSYTSVVLIVTTKIAYLECHNWTLITHITSFLTLCGWFLWQTVYSFAYPIGNTTVYDVHGTFQRSGKNFEFWVSTLLTVSLALIPNLALKTAKSIILPTDVDDYQEIEKDTERLQKKIEEGEKNNEIEEDIDVLHPSGIRNESRETREENGEKNKNKLYSERDTVMNITNNSGGVIPPNDQQRYPDENSSSASLIHHHDGSSISLSSKLHSNESPYQYSKR</sequence>
<feature type="transmembrane region" description="Helical" evidence="15">
    <location>
        <begin position="349"/>
        <end position="370"/>
    </location>
</feature>
<dbReference type="Gene3D" id="3.40.50.1000">
    <property type="entry name" value="HAD superfamily/HAD-like"/>
    <property type="match status" value="1"/>
</dbReference>
<comment type="cofactor">
    <cofactor evidence="14">
        <name>Mg(2+)</name>
        <dbReference type="ChEBI" id="CHEBI:18420"/>
    </cofactor>
</comment>
<evidence type="ECO:0000256" key="8">
    <source>
        <dbReference type="ARBA" id="ARBA00022967"/>
    </source>
</evidence>
<organism evidence="19 20">
    <name type="scientific">Acaulospora morrowiae</name>
    <dbReference type="NCBI Taxonomy" id="94023"/>
    <lineage>
        <taxon>Eukaryota</taxon>
        <taxon>Fungi</taxon>
        <taxon>Fungi incertae sedis</taxon>
        <taxon>Mucoromycota</taxon>
        <taxon>Glomeromycotina</taxon>
        <taxon>Glomeromycetes</taxon>
        <taxon>Diversisporales</taxon>
        <taxon>Acaulosporaceae</taxon>
        <taxon>Acaulospora</taxon>
    </lineage>
</organism>
<keyword evidence="8 15" id="KW-1278">Translocase</keyword>
<evidence type="ECO:0000256" key="9">
    <source>
        <dbReference type="ARBA" id="ARBA00022989"/>
    </source>
</evidence>
<dbReference type="InterPro" id="IPR001757">
    <property type="entry name" value="P_typ_ATPase"/>
</dbReference>
<feature type="non-terminal residue" evidence="19">
    <location>
        <position position="1"/>
    </location>
</feature>
<dbReference type="NCBIfam" id="TIGR01652">
    <property type="entry name" value="ATPase-Plipid"/>
    <property type="match status" value="1"/>
</dbReference>
<protein>
    <recommendedName>
        <fullName evidence="15">Phospholipid-transporting ATPase</fullName>
        <ecNumber evidence="15">7.6.2.1</ecNumber>
    </recommendedName>
</protein>
<dbReference type="Pfam" id="PF16212">
    <property type="entry name" value="PhoLip_ATPase_C"/>
    <property type="match status" value="1"/>
</dbReference>
<evidence type="ECO:0000256" key="16">
    <source>
        <dbReference type="SAM" id="Coils"/>
    </source>
</evidence>
<comment type="similarity">
    <text evidence="2 15">Belongs to the cation transport ATPase (P-type) (TC 3.A.3) family. Type IV subfamily.</text>
</comment>
<dbReference type="SUPFAM" id="SSF56784">
    <property type="entry name" value="HAD-like"/>
    <property type="match status" value="1"/>
</dbReference>
<evidence type="ECO:0000256" key="3">
    <source>
        <dbReference type="ARBA" id="ARBA00022692"/>
    </source>
</evidence>
<dbReference type="GO" id="GO:0045332">
    <property type="term" value="P:phospholipid translocation"/>
    <property type="evidence" value="ECO:0007669"/>
    <property type="project" value="TreeGrafter"/>
</dbReference>
<dbReference type="GO" id="GO:0000287">
    <property type="term" value="F:magnesium ion binding"/>
    <property type="evidence" value="ECO:0007669"/>
    <property type="project" value="UniProtKB-UniRule"/>
</dbReference>
<evidence type="ECO:0000256" key="12">
    <source>
        <dbReference type="ARBA" id="ARBA00049128"/>
    </source>
</evidence>
<keyword evidence="5 13" id="KW-0547">Nucleotide-binding</keyword>
<feature type="transmembrane region" description="Helical" evidence="15">
    <location>
        <begin position="390"/>
        <end position="408"/>
    </location>
</feature>
<evidence type="ECO:0000256" key="13">
    <source>
        <dbReference type="PIRSR" id="PIRSR606539-2"/>
    </source>
</evidence>
<keyword evidence="10 15" id="KW-0472">Membrane</keyword>